<keyword evidence="2" id="KW-1185">Reference proteome</keyword>
<dbReference type="EMBL" id="CP103300">
    <property type="protein sequence ID" value="UYM15829.1"/>
    <property type="molecule type" value="Genomic_DNA"/>
</dbReference>
<protein>
    <submittedName>
        <fullName evidence="1">Uncharacterized protein</fullName>
    </submittedName>
</protein>
<proteinExistence type="predicted"/>
<dbReference type="RefSeq" id="WP_262598031.1">
    <property type="nucleotide sequence ID" value="NZ_CP103300.1"/>
</dbReference>
<reference evidence="1" key="1">
    <citation type="submission" date="2022-10" db="EMBL/GenBank/DDBJ databases">
        <title>Completed Genome Sequence of two octocoral isolated bacterium, Endozoicomonas euniceicola EF212T and Endozoicomonas gorgoniicola PS125T.</title>
        <authorList>
            <person name="Chiou Y.-J."/>
            <person name="Chen Y.-H."/>
        </authorList>
    </citation>
    <scope>NUCLEOTIDE SEQUENCE</scope>
    <source>
        <strain evidence="1">EF212</strain>
    </source>
</reference>
<evidence type="ECO:0000313" key="1">
    <source>
        <dbReference type="EMBL" id="UYM15829.1"/>
    </source>
</evidence>
<name>A0ABY6GV40_9GAMM</name>
<gene>
    <name evidence="1" type="ORF">NX720_23890</name>
</gene>
<accession>A0ABY6GV40</accession>
<evidence type="ECO:0000313" key="2">
    <source>
        <dbReference type="Proteomes" id="UP001163255"/>
    </source>
</evidence>
<sequence>MRNETETTQLCSRNGIVVSVNGGKRQLGRFFERLHFEHQS</sequence>
<dbReference type="Proteomes" id="UP001163255">
    <property type="component" value="Chromosome"/>
</dbReference>
<organism evidence="1 2">
    <name type="scientific">Endozoicomonas euniceicola</name>
    <dbReference type="NCBI Taxonomy" id="1234143"/>
    <lineage>
        <taxon>Bacteria</taxon>
        <taxon>Pseudomonadati</taxon>
        <taxon>Pseudomonadota</taxon>
        <taxon>Gammaproteobacteria</taxon>
        <taxon>Oceanospirillales</taxon>
        <taxon>Endozoicomonadaceae</taxon>
        <taxon>Endozoicomonas</taxon>
    </lineage>
</organism>